<dbReference type="Gene3D" id="3.40.50.1820">
    <property type="entry name" value="alpha/beta hydrolase"/>
    <property type="match status" value="1"/>
</dbReference>
<organism evidence="3 4">
    <name type="scientific">Sodiomyces alkalinus (strain CBS 110278 / VKM F-3762 / F11)</name>
    <name type="common">Alkaliphilic filamentous fungus</name>
    <dbReference type="NCBI Taxonomy" id="1314773"/>
    <lineage>
        <taxon>Eukaryota</taxon>
        <taxon>Fungi</taxon>
        <taxon>Dikarya</taxon>
        <taxon>Ascomycota</taxon>
        <taxon>Pezizomycotina</taxon>
        <taxon>Sordariomycetes</taxon>
        <taxon>Hypocreomycetidae</taxon>
        <taxon>Glomerellales</taxon>
        <taxon>Plectosphaerellaceae</taxon>
        <taxon>Sodiomyces</taxon>
    </lineage>
</organism>
<dbReference type="EMBL" id="ML119062">
    <property type="protein sequence ID" value="ROT35034.1"/>
    <property type="molecule type" value="Genomic_DNA"/>
</dbReference>
<gene>
    <name evidence="3" type="ORF">SODALDRAFT_329239</name>
</gene>
<dbReference type="AlphaFoldDB" id="A0A3N2PKU1"/>
<dbReference type="PANTHER" id="PTHR12277:SF81">
    <property type="entry name" value="PROTEIN ABHD13"/>
    <property type="match status" value="1"/>
</dbReference>
<dbReference type="InterPro" id="IPR029058">
    <property type="entry name" value="AB_hydrolase_fold"/>
</dbReference>
<dbReference type="InterPro" id="IPR000073">
    <property type="entry name" value="AB_hydrolase_1"/>
</dbReference>
<evidence type="ECO:0000256" key="1">
    <source>
        <dbReference type="SAM" id="Phobius"/>
    </source>
</evidence>
<dbReference type="STRING" id="1314773.A0A3N2PKU1"/>
<reference evidence="3 4" key="1">
    <citation type="journal article" date="2018" name="Mol. Ecol.">
        <title>The obligate alkalophilic soda-lake fungus Sodiomyces alkalinus has shifted to a protein diet.</title>
        <authorList>
            <person name="Grum-Grzhimaylo A.A."/>
            <person name="Falkoski D.L."/>
            <person name="van den Heuvel J."/>
            <person name="Valero-Jimenez C.A."/>
            <person name="Min B."/>
            <person name="Choi I.G."/>
            <person name="Lipzen A."/>
            <person name="Daum C.G."/>
            <person name="Aanen D.K."/>
            <person name="Tsang A."/>
            <person name="Henrissat B."/>
            <person name="Bilanenko E.N."/>
            <person name="de Vries R.P."/>
            <person name="van Kan J.A.L."/>
            <person name="Grigoriev I.V."/>
            <person name="Debets A.J.M."/>
        </authorList>
    </citation>
    <scope>NUCLEOTIDE SEQUENCE [LARGE SCALE GENOMIC DNA]</scope>
    <source>
        <strain evidence="3 4">F11</strain>
    </source>
</reference>
<protein>
    <submittedName>
        <fullName evidence="3">Abhydrolase domain-containing protein</fullName>
    </submittedName>
</protein>
<dbReference type="Pfam" id="PF12697">
    <property type="entry name" value="Abhydrolase_6"/>
    <property type="match status" value="1"/>
</dbReference>
<feature type="domain" description="AB hydrolase-1" evidence="2">
    <location>
        <begin position="126"/>
        <end position="304"/>
    </location>
</feature>
<dbReference type="GO" id="GO:0016787">
    <property type="term" value="F:hydrolase activity"/>
    <property type="evidence" value="ECO:0007669"/>
    <property type="project" value="UniProtKB-KW"/>
</dbReference>
<keyword evidence="1" id="KW-0472">Membrane</keyword>
<accession>A0A3N2PKU1</accession>
<name>A0A3N2PKU1_SODAK</name>
<dbReference type="GeneID" id="39579359"/>
<sequence>MPVALSPILRTAIWAVVAPFGFYCSLLALGSIPFFQRHLLYLHRVNGLWLRDINEPELFGFAKGQVTPFFLTTPDNESIYSWHITPLPLYLQNEEALASQEPGVAPDITATESFRVLKGDPKARIVIYLHGNAGDIAQAHRPDSYHVLTDASPYHVIALDYRGFGYSTGTPSEPGLIQDAATLIDWVINVAGIPPDRIVLLGQSLGTAVASGVAERYAAEGVEFGGIVLVAGFSSLPTMLGGYRMGGVIPVLGPLRAWPSLLRVAEGVIWEKWPSAQRLERLVRLTKTRLRLSLVAAKDDADIPWVESDKLFRAAANATVDGGLEEESFAAWKEERTIRNRDDAFVTTLTAEPNIVIRQELFPYGGHNAIMGHAPVALAVMRCFDLGGTVYTEKTSK</sequence>
<evidence type="ECO:0000259" key="2">
    <source>
        <dbReference type="Pfam" id="PF12697"/>
    </source>
</evidence>
<dbReference type="RefSeq" id="XP_028462840.1">
    <property type="nucleotide sequence ID" value="XM_028610881.1"/>
</dbReference>
<dbReference type="OrthoDB" id="446723at2759"/>
<proteinExistence type="predicted"/>
<feature type="transmembrane region" description="Helical" evidence="1">
    <location>
        <begin position="12"/>
        <end position="35"/>
    </location>
</feature>
<dbReference type="SUPFAM" id="SSF53474">
    <property type="entry name" value="alpha/beta-Hydrolases"/>
    <property type="match status" value="1"/>
</dbReference>
<keyword evidence="1" id="KW-0812">Transmembrane</keyword>
<evidence type="ECO:0000313" key="3">
    <source>
        <dbReference type="EMBL" id="ROT35034.1"/>
    </source>
</evidence>
<keyword evidence="3" id="KW-0378">Hydrolase</keyword>
<evidence type="ECO:0000313" key="4">
    <source>
        <dbReference type="Proteomes" id="UP000272025"/>
    </source>
</evidence>
<dbReference type="PANTHER" id="PTHR12277">
    <property type="entry name" value="ALPHA/BETA HYDROLASE DOMAIN-CONTAINING PROTEIN"/>
    <property type="match status" value="1"/>
</dbReference>
<keyword evidence="4" id="KW-1185">Reference proteome</keyword>
<keyword evidence="1" id="KW-1133">Transmembrane helix</keyword>
<dbReference type="Proteomes" id="UP000272025">
    <property type="component" value="Unassembled WGS sequence"/>
</dbReference>